<dbReference type="EMBL" id="JBHPKH010000028">
    <property type="protein sequence ID" value="MFC1572670.1"/>
    <property type="molecule type" value="Genomic_DNA"/>
</dbReference>
<dbReference type="Proteomes" id="UP001593833">
    <property type="component" value="Unassembled WGS sequence"/>
</dbReference>
<name>A0ABV6YK18_UNCEI</name>
<organism evidence="1 2">
    <name type="scientific">Eiseniibacteriota bacterium</name>
    <dbReference type="NCBI Taxonomy" id="2212470"/>
    <lineage>
        <taxon>Bacteria</taxon>
        <taxon>Candidatus Eiseniibacteriota</taxon>
    </lineage>
</organism>
<keyword evidence="2" id="KW-1185">Reference proteome</keyword>
<gene>
    <name evidence="1" type="ORF">ACFL6M_03625</name>
</gene>
<comment type="caution">
    <text evidence="1">The sequence shown here is derived from an EMBL/GenBank/DDBJ whole genome shotgun (WGS) entry which is preliminary data.</text>
</comment>
<accession>A0ABV6YK18</accession>
<evidence type="ECO:0000313" key="2">
    <source>
        <dbReference type="Proteomes" id="UP001593833"/>
    </source>
</evidence>
<sequence>MRIRRVIIFIVIAGLAALTTTCDRSENVRDEGKQAQSQPSWGSVASQLDSLQRIQQALRDSLATRAQRQRSRKVGSR</sequence>
<proteinExistence type="predicted"/>
<reference evidence="1 2" key="1">
    <citation type="submission" date="2024-09" db="EMBL/GenBank/DDBJ databases">
        <authorList>
            <person name="D'Angelo T."/>
        </authorList>
    </citation>
    <scope>NUCLEOTIDE SEQUENCE [LARGE SCALE GENOMIC DNA]</scope>
    <source>
        <strain evidence="1">SAG AM-320-E07</strain>
    </source>
</reference>
<protein>
    <submittedName>
        <fullName evidence="1">Uncharacterized protein</fullName>
    </submittedName>
</protein>
<evidence type="ECO:0000313" key="1">
    <source>
        <dbReference type="EMBL" id="MFC1572670.1"/>
    </source>
</evidence>